<evidence type="ECO:0000256" key="1">
    <source>
        <dbReference type="SAM" id="MobiDB-lite"/>
    </source>
</evidence>
<keyword evidence="3" id="KW-1185">Reference proteome</keyword>
<organism evidence="2 3">
    <name type="scientific">Leifsonia virtsii</name>
    <dbReference type="NCBI Taxonomy" id="3035915"/>
    <lineage>
        <taxon>Bacteria</taxon>
        <taxon>Bacillati</taxon>
        <taxon>Actinomycetota</taxon>
        <taxon>Actinomycetes</taxon>
        <taxon>Micrococcales</taxon>
        <taxon>Microbacteriaceae</taxon>
        <taxon>Leifsonia</taxon>
    </lineage>
</organism>
<gene>
    <name evidence="2" type="ORF">P5G59_00180</name>
</gene>
<dbReference type="RefSeq" id="WP_301214851.1">
    <property type="nucleotide sequence ID" value="NZ_JAROCB010000001.1"/>
</dbReference>
<proteinExistence type="predicted"/>
<feature type="compositionally biased region" description="Basic and acidic residues" evidence="1">
    <location>
        <begin position="28"/>
        <end position="46"/>
    </location>
</feature>
<sequence length="99" mass="11000">MQEETDEGNEKMLIDEFVDLRVRAGETDRLEREREHARRAGERENWLRSLTGRSRAHERRGAAGATHVSVAPAASLAETAEGDAIAAARPERELAHAAR</sequence>
<evidence type="ECO:0000313" key="3">
    <source>
        <dbReference type="Proteomes" id="UP001174210"/>
    </source>
</evidence>
<protein>
    <submittedName>
        <fullName evidence="2">Uncharacterized protein</fullName>
    </submittedName>
</protein>
<name>A0ABT8IRW9_9MICO</name>
<reference evidence="2" key="1">
    <citation type="submission" date="2023-03" db="EMBL/GenBank/DDBJ databases">
        <title>MT1 and MT2 Draft Genomes of Novel Species.</title>
        <authorList>
            <person name="Venkateswaran K."/>
        </authorList>
    </citation>
    <scope>NUCLEOTIDE SEQUENCE</scope>
    <source>
        <strain evidence="2">F6_8S_P_1A</strain>
    </source>
</reference>
<evidence type="ECO:0000313" key="2">
    <source>
        <dbReference type="EMBL" id="MDN4595545.1"/>
    </source>
</evidence>
<dbReference type="Proteomes" id="UP001174210">
    <property type="component" value="Unassembled WGS sequence"/>
</dbReference>
<dbReference type="EMBL" id="JAROCB010000001">
    <property type="protein sequence ID" value="MDN4595545.1"/>
    <property type="molecule type" value="Genomic_DNA"/>
</dbReference>
<feature type="region of interest" description="Disordered" evidence="1">
    <location>
        <begin position="28"/>
        <end position="70"/>
    </location>
</feature>
<accession>A0ABT8IRW9</accession>
<comment type="caution">
    <text evidence="2">The sequence shown here is derived from an EMBL/GenBank/DDBJ whole genome shotgun (WGS) entry which is preliminary data.</text>
</comment>